<evidence type="ECO:0000256" key="5">
    <source>
        <dbReference type="RuleBase" id="RU363050"/>
    </source>
</evidence>
<dbReference type="InterPro" id="IPR007259">
    <property type="entry name" value="GCP"/>
</dbReference>
<accession>A0ABR4M5C4</accession>
<dbReference type="Proteomes" id="UP001610432">
    <property type="component" value="Unassembled WGS sequence"/>
</dbReference>
<dbReference type="GeneID" id="98150630"/>
<reference evidence="9 10" key="1">
    <citation type="submission" date="2024-07" db="EMBL/GenBank/DDBJ databases">
        <title>Section-level genome sequencing and comparative genomics of Aspergillus sections Usti and Cavernicolus.</title>
        <authorList>
            <consortium name="Lawrence Berkeley National Laboratory"/>
            <person name="Nybo J.L."/>
            <person name="Vesth T.C."/>
            <person name="Theobald S."/>
            <person name="Frisvad J.C."/>
            <person name="Larsen T.O."/>
            <person name="Kjaerboelling I."/>
            <person name="Rothschild-Mancinelli K."/>
            <person name="Lyhne E.K."/>
            <person name="Kogle M.E."/>
            <person name="Barry K."/>
            <person name="Clum A."/>
            <person name="Na H."/>
            <person name="Ledsgaard L."/>
            <person name="Lin J."/>
            <person name="Lipzen A."/>
            <person name="Kuo A."/>
            <person name="Riley R."/>
            <person name="Mondo S."/>
            <person name="Labutti K."/>
            <person name="Haridas S."/>
            <person name="Pangalinan J."/>
            <person name="Salamov A.A."/>
            <person name="Simmons B.A."/>
            <person name="Magnuson J.K."/>
            <person name="Chen J."/>
            <person name="Drula E."/>
            <person name="Henrissat B."/>
            <person name="Wiebenga A."/>
            <person name="Lubbers R.J."/>
            <person name="Gomes A.C."/>
            <person name="Macurrencykelacurrency M.R."/>
            <person name="Stajich J."/>
            <person name="Grigoriev I.V."/>
            <person name="Mortensen U.H."/>
            <person name="De Vries R.P."/>
            <person name="Baker S.E."/>
            <person name="Andersen M.R."/>
        </authorList>
    </citation>
    <scope>NUCLEOTIDE SEQUENCE [LARGE SCALE GENOMIC DNA]</scope>
    <source>
        <strain evidence="9 10">CBS 449.75</strain>
    </source>
</reference>
<keyword evidence="4 5" id="KW-0206">Cytoskeleton</keyword>
<evidence type="ECO:0000259" key="7">
    <source>
        <dbReference type="Pfam" id="PF04130"/>
    </source>
</evidence>
<keyword evidence="2 5" id="KW-0963">Cytoplasm</keyword>
<evidence type="ECO:0000259" key="8">
    <source>
        <dbReference type="Pfam" id="PF17681"/>
    </source>
</evidence>
<dbReference type="InterPro" id="IPR042241">
    <property type="entry name" value="GCP_C_sf"/>
</dbReference>
<evidence type="ECO:0000313" key="9">
    <source>
        <dbReference type="EMBL" id="KAL2871768.1"/>
    </source>
</evidence>
<dbReference type="InterPro" id="IPR041470">
    <property type="entry name" value="GCP_N"/>
</dbReference>
<dbReference type="RefSeq" id="XP_070890747.1">
    <property type="nucleotide sequence ID" value="XM_071035558.1"/>
</dbReference>
<protein>
    <recommendedName>
        <fullName evidence="5">Spindle pole body component</fullName>
    </recommendedName>
</protein>
<dbReference type="Pfam" id="PF17681">
    <property type="entry name" value="GCP_N_terminal"/>
    <property type="match status" value="1"/>
</dbReference>
<comment type="caution">
    <text evidence="9">The sequence shown here is derived from an EMBL/GenBank/DDBJ whole genome shotgun (WGS) entry which is preliminary data.</text>
</comment>
<organism evidence="9 10">
    <name type="scientific">Aspergillus lucknowensis</name>
    <dbReference type="NCBI Taxonomy" id="176173"/>
    <lineage>
        <taxon>Eukaryota</taxon>
        <taxon>Fungi</taxon>
        <taxon>Dikarya</taxon>
        <taxon>Ascomycota</taxon>
        <taxon>Pezizomycotina</taxon>
        <taxon>Eurotiomycetes</taxon>
        <taxon>Eurotiomycetidae</taxon>
        <taxon>Eurotiales</taxon>
        <taxon>Aspergillaceae</taxon>
        <taxon>Aspergillus</taxon>
        <taxon>Aspergillus subgen. Nidulantes</taxon>
    </lineage>
</organism>
<dbReference type="PANTHER" id="PTHR19302">
    <property type="entry name" value="GAMMA TUBULIN COMPLEX PROTEIN"/>
    <property type="match status" value="1"/>
</dbReference>
<evidence type="ECO:0000313" key="10">
    <source>
        <dbReference type="Proteomes" id="UP001610432"/>
    </source>
</evidence>
<evidence type="ECO:0000256" key="1">
    <source>
        <dbReference type="ARBA" id="ARBA00010337"/>
    </source>
</evidence>
<evidence type="ECO:0000256" key="3">
    <source>
        <dbReference type="ARBA" id="ARBA00022701"/>
    </source>
</evidence>
<dbReference type="Gene3D" id="1.20.120.1900">
    <property type="entry name" value="Gamma-tubulin complex, C-terminal domain"/>
    <property type="match status" value="1"/>
</dbReference>
<feature type="compositionally biased region" description="Polar residues" evidence="6">
    <location>
        <begin position="80"/>
        <end position="99"/>
    </location>
</feature>
<keyword evidence="10" id="KW-1185">Reference proteome</keyword>
<dbReference type="PANTHER" id="PTHR19302:SF70">
    <property type="entry name" value="GAMMA-TUBULIN COMPLEX COMPONENT 6"/>
    <property type="match status" value="1"/>
</dbReference>
<proteinExistence type="inferred from homology"/>
<dbReference type="EMBL" id="JBFXLQ010000002">
    <property type="protein sequence ID" value="KAL2871768.1"/>
    <property type="molecule type" value="Genomic_DNA"/>
</dbReference>
<feature type="domain" description="Gamma tubulin complex component protein N-terminal" evidence="8">
    <location>
        <begin position="178"/>
        <end position="582"/>
    </location>
</feature>
<evidence type="ECO:0000256" key="6">
    <source>
        <dbReference type="SAM" id="MobiDB-lite"/>
    </source>
</evidence>
<feature type="domain" description="Gamma tubulin complex component C-terminal" evidence="7">
    <location>
        <begin position="585"/>
        <end position="953"/>
    </location>
</feature>
<keyword evidence="3 5" id="KW-0493">Microtubule</keyword>
<dbReference type="InterPro" id="IPR040457">
    <property type="entry name" value="GCP_C"/>
</dbReference>
<dbReference type="Pfam" id="PF04130">
    <property type="entry name" value="GCP_C_terminal"/>
    <property type="match status" value="1"/>
</dbReference>
<sequence length="953" mass="107702">MDSEEYGLDPFSSDGLWRISKFTLESIQPLEPLPWNESLNLPALSEDIFKTSLDQFDGDGSRLHELDIFGATRFDSSLSAESVTDTSSDTQFENDNEIQGSDGELDDIWALETQGLAAPSSRSLNSWEKYHARGFGEPRSAYFSESGAKGFDAALEHDNNYKKTGRPKCVARNHIFFQSLFRLGLGWSSVLFQYNEQRQKFEKATKNTRISGASSLALSGLTDEILQCGTNMQRVRAFISRVPTKTAEPSALSAFSSAASVIIYTLEKHVLKSFMHVSSALQTRALFQRCGELVGSLANMVDTVERAGSEVQIISSVFKLAAHYSLIYGQMESLFREIVFKVVEPWLAHVESWIGFRPETSTSVELLTSGRSFVFLEKFEDKGKFQPRERLDYVYLPDQMPSFVPPDQAHLIYESGRSLRLLKRSHPHHPLATYNKEAAHIPCLGGAGTWSELERIQAKAHDYESRLRLEILKYNRRGLPGKGTNLEKPDDPEPQEYPDTFDLFDIDDPRNINGLLATDSLERQQISQLTAELENPSGKQPGNSENHFAPEVASSLYLSLAPLLSSQALLIDFSCLHLLFKEHNLRDHLSLQWRFQLLGDGYFTSRLSHSLFDPEMESSERKTGVVRSGVHTGLRLGSRDTWPPASSELRLVLMGILNECYGVEYADGSGNPDFEKAKELPGELSFSIRELTEEEIVKCKNPNAIEALDFLRLQYKPSNVLEAIITQHSLQKYDRLFKHLLRLLRMVSVVKGLIRDSTTRTSLSGDTRNILQKFRVDCQHFVISLSDYCFQLGIGSTWQRFHDTLSKIESRLDHSDIDGTIEAAHSIPRLRAYHEDTLDQMLFALFLSRRHAEVAKLIDGIFDTILKFVPLSRMDGMQGVRHESEAVIKRLYITFRKQTSALVGYLRSLDGARSGASSTSRSQSRSEMAFAAREAPTNVFDHLLVRLDMKRYY</sequence>
<evidence type="ECO:0000256" key="2">
    <source>
        <dbReference type="ARBA" id="ARBA00022490"/>
    </source>
</evidence>
<name>A0ABR4M5C4_9EURO</name>
<evidence type="ECO:0000256" key="4">
    <source>
        <dbReference type="ARBA" id="ARBA00023212"/>
    </source>
</evidence>
<feature type="region of interest" description="Disordered" evidence="6">
    <location>
        <begin position="80"/>
        <end position="101"/>
    </location>
</feature>
<comment type="similarity">
    <text evidence="1 5">Belongs to the TUBGCP family.</text>
</comment>
<comment type="subcellular location">
    <subcellularLocation>
        <location evidence="5">Cytoplasm</location>
        <location evidence="5">Cytoskeleton</location>
        <location evidence="5">Microtubule organizing center</location>
    </subcellularLocation>
</comment>
<gene>
    <name evidence="9" type="ORF">BJX67DRAFT_86808</name>
</gene>